<feature type="transmembrane region" description="Helical" evidence="7">
    <location>
        <begin position="253"/>
        <end position="272"/>
    </location>
</feature>
<reference evidence="9 10" key="1">
    <citation type="submission" date="2021-01" db="EMBL/GenBank/DDBJ databases">
        <title>Complete genome sequence of Erwinia rhapontici MAFF 311153.</title>
        <authorList>
            <person name="Morohoshi T."/>
            <person name="Someya N."/>
        </authorList>
    </citation>
    <scope>NUCLEOTIDE SEQUENCE [LARGE SCALE GENOMIC DNA]</scope>
    <source>
        <strain evidence="9 10">MAFF 311153</strain>
    </source>
</reference>
<evidence type="ECO:0000256" key="3">
    <source>
        <dbReference type="ARBA" id="ARBA00022475"/>
    </source>
</evidence>
<dbReference type="SUPFAM" id="SSF103473">
    <property type="entry name" value="MFS general substrate transporter"/>
    <property type="match status" value="1"/>
</dbReference>
<feature type="transmembrane region" description="Helical" evidence="7">
    <location>
        <begin position="111"/>
        <end position="129"/>
    </location>
</feature>
<gene>
    <name evidence="9" type="ORF">ERHA53_21870</name>
</gene>
<evidence type="ECO:0000256" key="4">
    <source>
        <dbReference type="ARBA" id="ARBA00022692"/>
    </source>
</evidence>
<evidence type="ECO:0000256" key="5">
    <source>
        <dbReference type="ARBA" id="ARBA00022989"/>
    </source>
</evidence>
<evidence type="ECO:0000313" key="9">
    <source>
        <dbReference type="EMBL" id="BCQ34844.1"/>
    </source>
</evidence>
<feature type="transmembrane region" description="Helical" evidence="7">
    <location>
        <begin position="175"/>
        <end position="194"/>
    </location>
</feature>
<accession>A0ABM7N0J7</accession>
<comment type="subcellular location">
    <subcellularLocation>
        <location evidence="1">Cell membrane</location>
        <topology evidence="1">Multi-pass membrane protein</topology>
    </subcellularLocation>
</comment>
<feature type="transmembrane region" description="Helical" evidence="7">
    <location>
        <begin position="45"/>
        <end position="67"/>
    </location>
</feature>
<evidence type="ECO:0000259" key="8">
    <source>
        <dbReference type="PROSITE" id="PS50850"/>
    </source>
</evidence>
<dbReference type="InterPro" id="IPR020846">
    <property type="entry name" value="MFS_dom"/>
</dbReference>
<proteinExistence type="predicted"/>
<evidence type="ECO:0000313" key="10">
    <source>
        <dbReference type="Proteomes" id="UP000677515"/>
    </source>
</evidence>
<feature type="transmembrane region" description="Helical" evidence="7">
    <location>
        <begin position="135"/>
        <end position="154"/>
    </location>
</feature>
<dbReference type="Pfam" id="PF05977">
    <property type="entry name" value="MFS_3"/>
    <property type="match status" value="1"/>
</dbReference>
<dbReference type="PROSITE" id="PS50850">
    <property type="entry name" value="MFS"/>
    <property type="match status" value="1"/>
</dbReference>
<feature type="transmembrane region" description="Helical" evidence="7">
    <location>
        <begin position="401"/>
        <end position="422"/>
    </location>
</feature>
<evidence type="ECO:0000256" key="6">
    <source>
        <dbReference type="ARBA" id="ARBA00023136"/>
    </source>
</evidence>
<keyword evidence="6 7" id="KW-0472">Membrane</keyword>
<feature type="transmembrane region" description="Helical" evidence="7">
    <location>
        <begin position="317"/>
        <end position="336"/>
    </location>
</feature>
<evidence type="ECO:0000256" key="1">
    <source>
        <dbReference type="ARBA" id="ARBA00004651"/>
    </source>
</evidence>
<keyword evidence="10" id="KW-1185">Reference proteome</keyword>
<keyword evidence="5 7" id="KW-1133">Transmembrane helix</keyword>
<dbReference type="InterPro" id="IPR036259">
    <property type="entry name" value="MFS_trans_sf"/>
</dbReference>
<feature type="transmembrane region" description="Helical" evidence="7">
    <location>
        <begin position="375"/>
        <end position="395"/>
    </location>
</feature>
<dbReference type="CDD" id="cd06173">
    <property type="entry name" value="MFS_MefA_like"/>
    <property type="match status" value="1"/>
</dbReference>
<organism evidence="9 10">
    <name type="scientific">Erwinia rhapontici</name>
    <name type="common">Pectobacterium rhapontici</name>
    <dbReference type="NCBI Taxonomy" id="55212"/>
    <lineage>
        <taxon>Bacteria</taxon>
        <taxon>Pseudomonadati</taxon>
        <taxon>Pseudomonadota</taxon>
        <taxon>Gammaproteobacteria</taxon>
        <taxon>Enterobacterales</taxon>
        <taxon>Erwiniaceae</taxon>
        <taxon>Erwinia</taxon>
    </lineage>
</organism>
<keyword evidence="3" id="KW-1003">Cell membrane</keyword>
<feature type="transmembrane region" description="Helical" evidence="7">
    <location>
        <begin position="200"/>
        <end position="219"/>
    </location>
</feature>
<feature type="transmembrane region" description="Helical" evidence="7">
    <location>
        <begin position="342"/>
        <end position="363"/>
    </location>
</feature>
<sequence>MRQSVRLNTSLGNLKPLTMHKSDVTLRKEKVPLFRPFRHRTFRHLCVANFMANIGSWMQIFATGWLVASQTRDPSVAALAQTLTQIPVFLFSVMGGVLADRYATYRYLGGVNSMMFLSAAVLGGISVFATPEISVIFLFTFLTATGTALKASGWQASMSSMVEPDEIEAAATLNGLSYNLASVIGPSLGSLLFLLAGPSILYFTHALCLASLVMIYIWMQRRDHQAVSQKRQSYSALLAEGMKVSAGNQHFRSILFTTVIVFFSVSTFQALLPAYVSLALNEDSHALALLMSGFGCGAVISAFALPTLRSVFERHQLLGGAALIYGISLLVFSATLPMVALVPVAVVGGFSWAAIVSTLNSAAQSVFGVSVRARALSVYSMCFYGALTLGSLTWGKVSGLLTIRSAFLIAGCLMICTALYVWAARKTADENTGHNLASDLTDKR</sequence>
<keyword evidence="2" id="KW-0813">Transport</keyword>
<keyword evidence="4 7" id="KW-0812">Transmembrane</keyword>
<dbReference type="EMBL" id="AP024329">
    <property type="protein sequence ID" value="BCQ34844.1"/>
    <property type="molecule type" value="Genomic_DNA"/>
</dbReference>
<name>A0ABM7N0J7_ERWRD</name>
<protein>
    <recommendedName>
        <fullName evidence="8">Major facilitator superfamily (MFS) profile domain-containing protein</fullName>
    </recommendedName>
</protein>
<dbReference type="InterPro" id="IPR010290">
    <property type="entry name" value="TM_effector"/>
</dbReference>
<evidence type="ECO:0000256" key="2">
    <source>
        <dbReference type="ARBA" id="ARBA00022448"/>
    </source>
</evidence>
<feature type="transmembrane region" description="Helical" evidence="7">
    <location>
        <begin position="79"/>
        <end position="99"/>
    </location>
</feature>
<dbReference type="Proteomes" id="UP000677515">
    <property type="component" value="Chromosome"/>
</dbReference>
<evidence type="ECO:0000256" key="7">
    <source>
        <dbReference type="SAM" id="Phobius"/>
    </source>
</evidence>
<feature type="domain" description="Major facilitator superfamily (MFS) profile" evidence="8">
    <location>
        <begin position="41"/>
        <end position="429"/>
    </location>
</feature>
<dbReference type="PANTHER" id="PTHR23513:SF11">
    <property type="entry name" value="STAPHYLOFERRIN A TRANSPORTER"/>
    <property type="match status" value="1"/>
</dbReference>
<dbReference type="PANTHER" id="PTHR23513">
    <property type="entry name" value="INTEGRAL MEMBRANE EFFLUX PROTEIN-RELATED"/>
    <property type="match status" value="1"/>
</dbReference>
<dbReference type="Gene3D" id="1.20.1250.20">
    <property type="entry name" value="MFS general substrate transporter like domains"/>
    <property type="match status" value="1"/>
</dbReference>
<feature type="transmembrane region" description="Helical" evidence="7">
    <location>
        <begin position="284"/>
        <end position="305"/>
    </location>
</feature>